<dbReference type="GO" id="GO:0045202">
    <property type="term" value="C:synapse"/>
    <property type="evidence" value="ECO:0007669"/>
    <property type="project" value="GOC"/>
</dbReference>
<feature type="domain" description="G-protein coupled receptors family 1 profile" evidence="11">
    <location>
        <begin position="91"/>
        <end position="155"/>
    </location>
</feature>
<keyword evidence="2" id="KW-1003">Cell membrane</keyword>
<dbReference type="GO" id="GO:0007195">
    <property type="term" value="P:adenylate cyclase-inhibiting dopamine receptor signaling pathway"/>
    <property type="evidence" value="ECO:0007669"/>
    <property type="project" value="TreeGrafter"/>
</dbReference>
<dbReference type="GO" id="GO:0071875">
    <property type="term" value="P:adrenergic receptor signaling pathway"/>
    <property type="evidence" value="ECO:0007669"/>
    <property type="project" value="UniProtKB-ARBA"/>
</dbReference>
<dbReference type="GO" id="GO:0043266">
    <property type="term" value="P:regulation of potassium ion transport"/>
    <property type="evidence" value="ECO:0007669"/>
    <property type="project" value="TreeGrafter"/>
</dbReference>
<evidence type="ECO:0000256" key="9">
    <source>
        <dbReference type="SAM" id="MobiDB-lite"/>
    </source>
</evidence>
<evidence type="ECO:0000313" key="12">
    <source>
        <dbReference type="EMBL" id="CAB1428314.1"/>
    </source>
</evidence>
<proteinExistence type="predicted"/>
<feature type="region of interest" description="Disordered" evidence="9">
    <location>
        <begin position="1"/>
        <end position="23"/>
    </location>
</feature>
<dbReference type="PANTHER" id="PTHR24248:SF154">
    <property type="entry name" value="D(3) DOPAMINE RECEPTOR"/>
    <property type="match status" value="1"/>
</dbReference>
<evidence type="ECO:0000256" key="2">
    <source>
        <dbReference type="ARBA" id="ARBA00022475"/>
    </source>
</evidence>
<protein>
    <recommendedName>
        <fullName evidence="11">G-protein coupled receptors family 1 profile domain-containing protein</fullName>
    </recommendedName>
</protein>
<dbReference type="EMBL" id="CADEAL010001040">
    <property type="protein sequence ID" value="CAB1428314.1"/>
    <property type="molecule type" value="Genomic_DNA"/>
</dbReference>
<organism evidence="12 13">
    <name type="scientific">Pleuronectes platessa</name>
    <name type="common">European plaice</name>
    <dbReference type="NCBI Taxonomy" id="8262"/>
    <lineage>
        <taxon>Eukaryota</taxon>
        <taxon>Metazoa</taxon>
        <taxon>Chordata</taxon>
        <taxon>Craniata</taxon>
        <taxon>Vertebrata</taxon>
        <taxon>Euteleostomi</taxon>
        <taxon>Actinopterygii</taxon>
        <taxon>Neopterygii</taxon>
        <taxon>Teleostei</taxon>
        <taxon>Neoteleostei</taxon>
        <taxon>Acanthomorphata</taxon>
        <taxon>Carangaria</taxon>
        <taxon>Pleuronectiformes</taxon>
        <taxon>Pleuronectoidei</taxon>
        <taxon>Pleuronectidae</taxon>
        <taxon>Pleuronectes</taxon>
    </lineage>
</organism>
<gene>
    <name evidence="12" type="ORF">PLEPLA_LOCUS16280</name>
</gene>
<evidence type="ECO:0000256" key="1">
    <source>
        <dbReference type="ARBA" id="ARBA00004651"/>
    </source>
</evidence>
<evidence type="ECO:0000313" key="13">
    <source>
        <dbReference type="Proteomes" id="UP001153269"/>
    </source>
</evidence>
<evidence type="ECO:0000256" key="8">
    <source>
        <dbReference type="ARBA" id="ARBA00023224"/>
    </source>
</evidence>
<dbReference type="GO" id="GO:0014059">
    <property type="term" value="P:regulation of dopamine secretion"/>
    <property type="evidence" value="ECO:0007669"/>
    <property type="project" value="TreeGrafter"/>
</dbReference>
<dbReference type="GO" id="GO:0004930">
    <property type="term" value="F:G protein-coupled receptor activity"/>
    <property type="evidence" value="ECO:0007669"/>
    <property type="project" value="UniProtKB-KW"/>
</dbReference>
<keyword evidence="3 10" id="KW-0812">Transmembrane</keyword>
<evidence type="ECO:0000256" key="4">
    <source>
        <dbReference type="ARBA" id="ARBA00022989"/>
    </source>
</evidence>
<keyword evidence="13" id="KW-1185">Reference proteome</keyword>
<dbReference type="Gene3D" id="1.20.1070.10">
    <property type="entry name" value="Rhodopsin 7-helix transmembrane proteins"/>
    <property type="match status" value="1"/>
</dbReference>
<evidence type="ECO:0000256" key="5">
    <source>
        <dbReference type="ARBA" id="ARBA00023040"/>
    </source>
</evidence>
<evidence type="ECO:0000256" key="6">
    <source>
        <dbReference type="ARBA" id="ARBA00023136"/>
    </source>
</evidence>
<evidence type="ECO:0000259" key="11">
    <source>
        <dbReference type="PROSITE" id="PS50262"/>
    </source>
</evidence>
<dbReference type="Pfam" id="PF00001">
    <property type="entry name" value="7tm_1"/>
    <property type="match status" value="1"/>
</dbReference>
<dbReference type="PANTHER" id="PTHR24248">
    <property type="entry name" value="ADRENERGIC RECEPTOR-RELATED G-PROTEIN COUPLED RECEPTOR"/>
    <property type="match status" value="1"/>
</dbReference>
<dbReference type="GO" id="GO:0051967">
    <property type="term" value="P:negative regulation of synaptic transmission, glutamatergic"/>
    <property type="evidence" value="ECO:0007669"/>
    <property type="project" value="TreeGrafter"/>
</dbReference>
<dbReference type="PROSITE" id="PS50262">
    <property type="entry name" value="G_PROTEIN_RECEP_F1_2"/>
    <property type="match status" value="1"/>
</dbReference>
<dbReference type="GO" id="GO:0051481">
    <property type="term" value="P:negative regulation of cytosolic calcium ion concentration"/>
    <property type="evidence" value="ECO:0007669"/>
    <property type="project" value="TreeGrafter"/>
</dbReference>
<evidence type="ECO:0000256" key="3">
    <source>
        <dbReference type="ARBA" id="ARBA00022692"/>
    </source>
</evidence>
<comment type="subcellular location">
    <subcellularLocation>
        <location evidence="1">Cell membrane</location>
        <topology evidence="1">Multi-pass membrane protein</topology>
    </subcellularLocation>
</comment>
<evidence type="ECO:0000256" key="7">
    <source>
        <dbReference type="ARBA" id="ARBA00023170"/>
    </source>
</evidence>
<keyword evidence="6 10" id="KW-0472">Membrane</keyword>
<feature type="transmembrane region" description="Helical" evidence="10">
    <location>
        <begin position="113"/>
        <end position="134"/>
    </location>
</feature>
<comment type="caution">
    <text evidence="12">The sequence shown here is derived from an EMBL/GenBank/DDBJ whole genome shotgun (WGS) entry which is preliminary data.</text>
</comment>
<sequence length="364" mass="40329">MAPTERSSRSFRSPRSSGRGDRTTFNSARMMLFLCGNLMNPPLGNRNRGVSMEMFSSAERLWNESERLGWDERNQSSEGTEQDNGEHNYYAMLYSLLILAIVERSLQTTTNYLVVSLAVADLLVALLVMPWAVYLEVVGGAWLFSRLYCNIFVTLDVMMWHRQYPQPVCESALTDTLILKLLKHLVSCPADTSAIAASVPNKPDDPMFAPSPTRLCDLRLVVVLYCPASSPCWSTSASTFFLRRRRRDRIAAKPAERSSGFHPAICSGAEKEPRSGIHELTCCLASPGPHQLSKQTGRAPLSSKAQPCSHDVCGAPPKTGPVENSGLPRWTPQNYLQISHALRRTELDLERGEPTALQSAVGTK</sequence>
<dbReference type="SUPFAM" id="SSF81321">
    <property type="entry name" value="Family A G protein-coupled receptor-like"/>
    <property type="match status" value="1"/>
</dbReference>
<keyword evidence="7" id="KW-0675">Receptor</keyword>
<dbReference type="Proteomes" id="UP001153269">
    <property type="component" value="Unassembled WGS sequence"/>
</dbReference>
<dbReference type="AlphaFoldDB" id="A0A9N7YLA0"/>
<name>A0A9N7YLA0_PLEPL</name>
<keyword evidence="8" id="KW-0807">Transducer</keyword>
<keyword evidence="4 10" id="KW-1133">Transmembrane helix</keyword>
<reference evidence="12" key="1">
    <citation type="submission" date="2020-03" db="EMBL/GenBank/DDBJ databases">
        <authorList>
            <person name="Weist P."/>
        </authorList>
    </citation>
    <scope>NUCLEOTIDE SEQUENCE</scope>
</reference>
<accession>A0A9N7YLA0</accession>
<dbReference type="InterPro" id="IPR017452">
    <property type="entry name" value="GPCR_Rhodpsn_7TM"/>
</dbReference>
<keyword evidence="5" id="KW-0297">G-protein coupled receptor</keyword>
<dbReference type="GO" id="GO:0005886">
    <property type="term" value="C:plasma membrane"/>
    <property type="evidence" value="ECO:0007669"/>
    <property type="project" value="UniProtKB-SubCell"/>
</dbReference>
<dbReference type="GO" id="GO:0060158">
    <property type="term" value="P:phospholipase C-activating dopamine receptor signaling pathway"/>
    <property type="evidence" value="ECO:0007669"/>
    <property type="project" value="TreeGrafter"/>
</dbReference>
<evidence type="ECO:0000256" key="10">
    <source>
        <dbReference type="SAM" id="Phobius"/>
    </source>
</evidence>
<dbReference type="GO" id="GO:0001591">
    <property type="term" value="F:dopamine neurotransmitter receptor activity, coupled via Gi/Go"/>
    <property type="evidence" value="ECO:0007669"/>
    <property type="project" value="TreeGrafter"/>
</dbReference>
<dbReference type="InterPro" id="IPR000276">
    <property type="entry name" value="GPCR_Rhodpsn"/>
</dbReference>